<gene>
    <name evidence="2" type="ORF">DQQ10_15355</name>
</gene>
<dbReference type="InterPro" id="IPR018713">
    <property type="entry name" value="MPAB/Lcp_cat_dom"/>
</dbReference>
<sequence>MKPSFNAAAISGASLQQFRSVTDPLADQVVKAIIDSGQEKQINQILMTLVRNNSFAPGMFASLGEEISKSLDDYIAESGKLPLWADQTMIKKAERLFELYGPNIFMLLNVSSLPMCYCCGNGAQVLFDTGRLLASPDGSVDPLARRLMETGQMIINVLSKGGLSEHGTGVVTLQKVRLIHASIRFFVKQSPRVWDATTLGEPINQEDLAGTLMSFGPVILTGLKRLGVKLDDTETSAWMHTWSIVGKLLGLDDSLLPDTHQQGFQLATEVLKHQAATSDAGRALTASCVKFMNRMIPGNAFDDVPVYLMWYFLQDFSKSSGKDLATMIGIEETADIRDKLVLAIANFVNTAISREDDHDRFVCKIIATFNKVLLQGMIYHVNGGKGVQFVIPPSLQANWGLVETWKDQATTPGILGYRISLQKKSEIINN</sequence>
<organism evidence="2 3">
    <name type="scientific">Pseudochryseolinea flava</name>
    <dbReference type="NCBI Taxonomy" id="2059302"/>
    <lineage>
        <taxon>Bacteria</taxon>
        <taxon>Pseudomonadati</taxon>
        <taxon>Bacteroidota</taxon>
        <taxon>Cytophagia</taxon>
        <taxon>Cytophagales</taxon>
        <taxon>Fulvivirgaceae</taxon>
        <taxon>Pseudochryseolinea</taxon>
    </lineage>
</organism>
<dbReference type="Pfam" id="PF09995">
    <property type="entry name" value="MPAB_Lcp_cat"/>
    <property type="match status" value="1"/>
</dbReference>
<evidence type="ECO:0000259" key="1">
    <source>
        <dbReference type="Pfam" id="PF09995"/>
    </source>
</evidence>
<proteinExistence type="predicted"/>
<feature type="domain" description="ER-bound oxygenase mpaB/mpaB'/Rubber oxygenase catalytic" evidence="1">
    <location>
        <begin position="143"/>
        <end position="331"/>
    </location>
</feature>
<name>A0A364Y0W2_9BACT</name>
<dbReference type="PANTHER" id="PTHR37539">
    <property type="entry name" value="SECRETED PROTEIN-RELATED"/>
    <property type="match status" value="1"/>
</dbReference>
<reference evidence="2 3" key="1">
    <citation type="submission" date="2018-06" db="EMBL/GenBank/DDBJ databases">
        <title>Chryseolinea flavus sp. nov., a member of the phylum Bacteroidetes isolated from soil.</title>
        <authorList>
            <person name="Li Y."/>
            <person name="Wang J."/>
        </authorList>
    </citation>
    <scope>NUCLEOTIDE SEQUENCE [LARGE SCALE GENOMIC DNA]</scope>
    <source>
        <strain evidence="2 3">SDU1-6</strain>
    </source>
</reference>
<keyword evidence="3" id="KW-1185">Reference proteome</keyword>
<dbReference type="EMBL" id="QMFY01000007">
    <property type="protein sequence ID" value="RAW00424.1"/>
    <property type="molecule type" value="Genomic_DNA"/>
</dbReference>
<dbReference type="AlphaFoldDB" id="A0A364Y0W2"/>
<dbReference type="InterPro" id="IPR037473">
    <property type="entry name" value="Lcp-like"/>
</dbReference>
<accession>A0A364Y0W2</accession>
<dbReference type="Proteomes" id="UP000251889">
    <property type="component" value="Unassembled WGS sequence"/>
</dbReference>
<dbReference type="GO" id="GO:0016491">
    <property type="term" value="F:oxidoreductase activity"/>
    <property type="evidence" value="ECO:0007669"/>
    <property type="project" value="InterPro"/>
</dbReference>
<evidence type="ECO:0000313" key="2">
    <source>
        <dbReference type="EMBL" id="RAW00424.1"/>
    </source>
</evidence>
<dbReference type="PANTHER" id="PTHR37539:SF1">
    <property type="entry name" value="ER-BOUND OXYGENASE MPAB_MPAB'_RUBBER OXYGENASE CATALYTIC DOMAIN-CONTAINING PROTEIN"/>
    <property type="match status" value="1"/>
</dbReference>
<dbReference type="OrthoDB" id="6072815at2"/>
<dbReference type="RefSeq" id="WP_112747766.1">
    <property type="nucleotide sequence ID" value="NZ_QMFY01000007.1"/>
</dbReference>
<evidence type="ECO:0000313" key="3">
    <source>
        <dbReference type="Proteomes" id="UP000251889"/>
    </source>
</evidence>
<protein>
    <submittedName>
        <fullName evidence="2">DUF2236 domain-containing protein</fullName>
    </submittedName>
</protein>
<comment type="caution">
    <text evidence="2">The sequence shown here is derived from an EMBL/GenBank/DDBJ whole genome shotgun (WGS) entry which is preliminary data.</text>
</comment>